<proteinExistence type="inferred from homology"/>
<keyword evidence="5" id="KW-0812">Transmembrane</keyword>
<dbReference type="GO" id="GO:0016758">
    <property type="term" value="F:hexosyltransferase activity"/>
    <property type="evidence" value="ECO:0007669"/>
    <property type="project" value="InterPro"/>
</dbReference>
<keyword evidence="11" id="KW-1185">Reference proteome</keyword>
<evidence type="ECO:0000256" key="1">
    <source>
        <dbReference type="ARBA" id="ARBA00004323"/>
    </source>
</evidence>
<comment type="similarity">
    <text evidence="2">Belongs to the glycosyltransferase 31 family.</text>
</comment>
<evidence type="ECO:0000256" key="7">
    <source>
        <dbReference type="ARBA" id="ARBA00022989"/>
    </source>
</evidence>
<organism evidence="10 11">
    <name type="scientific">Ridgeia piscesae</name>
    <name type="common">Tubeworm</name>
    <dbReference type="NCBI Taxonomy" id="27915"/>
    <lineage>
        <taxon>Eukaryota</taxon>
        <taxon>Metazoa</taxon>
        <taxon>Spiralia</taxon>
        <taxon>Lophotrochozoa</taxon>
        <taxon>Annelida</taxon>
        <taxon>Polychaeta</taxon>
        <taxon>Sedentaria</taxon>
        <taxon>Canalipalpata</taxon>
        <taxon>Sabellida</taxon>
        <taxon>Siboglinidae</taxon>
        <taxon>Ridgeia</taxon>
    </lineage>
</organism>
<keyword evidence="3" id="KW-0328">Glycosyltransferase</keyword>
<evidence type="ECO:0008006" key="12">
    <source>
        <dbReference type="Google" id="ProtNLM"/>
    </source>
</evidence>
<dbReference type="AlphaFoldDB" id="A0AAD9NAW6"/>
<keyword evidence="9" id="KW-0472">Membrane</keyword>
<evidence type="ECO:0000256" key="3">
    <source>
        <dbReference type="ARBA" id="ARBA00022676"/>
    </source>
</evidence>
<name>A0AAD9NAW6_RIDPI</name>
<evidence type="ECO:0000256" key="2">
    <source>
        <dbReference type="ARBA" id="ARBA00008661"/>
    </source>
</evidence>
<gene>
    <name evidence="10" type="ORF">NP493_1468g00058</name>
</gene>
<dbReference type="Pfam" id="PF01762">
    <property type="entry name" value="Galactosyl_T"/>
    <property type="match status" value="1"/>
</dbReference>
<evidence type="ECO:0000256" key="4">
    <source>
        <dbReference type="ARBA" id="ARBA00022679"/>
    </source>
</evidence>
<keyword evidence="8" id="KW-0333">Golgi apparatus</keyword>
<evidence type="ECO:0000256" key="5">
    <source>
        <dbReference type="ARBA" id="ARBA00022692"/>
    </source>
</evidence>
<evidence type="ECO:0000256" key="8">
    <source>
        <dbReference type="ARBA" id="ARBA00023034"/>
    </source>
</evidence>
<dbReference type="Proteomes" id="UP001209878">
    <property type="component" value="Unassembled WGS sequence"/>
</dbReference>
<comment type="subcellular location">
    <subcellularLocation>
        <location evidence="1">Golgi apparatus membrane</location>
        <topology evidence="1">Single-pass type II membrane protein</topology>
    </subcellularLocation>
</comment>
<dbReference type="GO" id="GO:0000139">
    <property type="term" value="C:Golgi membrane"/>
    <property type="evidence" value="ECO:0007669"/>
    <property type="project" value="UniProtKB-SubCell"/>
</dbReference>
<dbReference type="EMBL" id="JAODUO010001468">
    <property type="protein sequence ID" value="KAK2163315.1"/>
    <property type="molecule type" value="Genomic_DNA"/>
</dbReference>
<keyword evidence="7" id="KW-1133">Transmembrane helix</keyword>
<keyword evidence="4" id="KW-0808">Transferase</keyword>
<keyword evidence="6" id="KW-0735">Signal-anchor</keyword>
<sequence length="143" mass="16490">MCNAYHVGHVFRESERCRVTRDEYSIDFYPTFCSGSAYVMTIDIAVALHDVSYSVPFFWVDDVYVTGLLTFKLGDVTFEQLSDKYEVFVEQTVVRKLAGWWWSNYMFGHVPTADVFQTVWTTIVEKAAKCLDGVCLPPRRVDS</sequence>
<evidence type="ECO:0000313" key="11">
    <source>
        <dbReference type="Proteomes" id="UP001209878"/>
    </source>
</evidence>
<dbReference type="InterPro" id="IPR002659">
    <property type="entry name" value="Glyco_trans_31"/>
</dbReference>
<evidence type="ECO:0000256" key="9">
    <source>
        <dbReference type="ARBA" id="ARBA00023136"/>
    </source>
</evidence>
<accession>A0AAD9NAW6</accession>
<evidence type="ECO:0000313" key="10">
    <source>
        <dbReference type="EMBL" id="KAK2163315.1"/>
    </source>
</evidence>
<comment type="caution">
    <text evidence="10">The sequence shown here is derived from an EMBL/GenBank/DDBJ whole genome shotgun (WGS) entry which is preliminary data.</text>
</comment>
<reference evidence="10" key="1">
    <citation type="journal article" date="2023" name="Mol. Biol. Evol.">
        <title>Third-Generation Sequencing Reveals the Adaptive Role of the Epigenome in Three Deep-Sea Polychaetes.</title>
        <authorList>
            <person name="Perez M."/>
            <person name="Aroh O."/>
            <person name="Sun Y."/>
            <person name="Lan Y."/>
            <person name="Juniper S.K."/>
            <person name="Young C.R."/>
            <person name="Angers B."/>
            <person name="Qian P.Y."/>
        </authorList>
    </citation>
    <scope>NUCLEOTIDE SEQUENCE</scope>
    <source>
        <strain evidence="10">R07B-5</strain>
    </source>
</reference>
<evidence type="ECO:0000256" key="6">
    <source>
        <dbReference type="ARBA" id="ARBA00022968"/>
    </source>
</evidence>
<protein>
    <recommendedName>
        <fullName evidence="12">Hexosyltransferase</fullName>
    </recommendedName>
</protein>